<dbReference type="InterPro" id="IPR032675">
    <property type="entry name" value="LRR_dom_sf"/>
</dbReference>
<dbReference type="GO" id="GO:0005737">
    <property type="term" value="C:cytoplasm"/>
    <property type="evidence" value="ECO:0007669"/>
    <property type="project" value="TreeGrafter"/>
</dbReference>
<dbReference type="EMBL" id="JAWPEI010000003">
    <property type="protein sequence ID" value="KAK4732022.1"/>
    <property type="molecule type" value="Genomic_DNA"/>
</dbReference>
<feature type="compositionally biased region" description="Pro residues" evidence="1">
    <location>
        <begin position="74"/>
        <end position="83"/>
    </location>
</feature>
<dbReference type="SUPFAM" id="SSF52047">
    <property type="entry name" value="RNI-like"/>
    <property type="match status" value="1"/>
</dbReference>
<organism evidence="3 4">
    <name type="scientific">Solanum pinnatisectum</name>
    <name type="common">tansyleaf nightshade</name>
    <dbReference type="NCBI Taxonomy" id="50273"/>
    <lineage>
        <taxon>Eukaryota</taxon>
        <taxon>Viridiplantae</taxon>
        <taxon>Streptophyta</taxon>
        <taxon>Embryophyta</taxon>
        <taxon>Tracheophyta</taxon>
        <taxon>Spermatophyta</taxon>
        <taxon>Magnoliopsida</taxon>
        <taxon>eudicotyledons</taxon>
        <taxon>Gunneridae</taxon>
        <taxon>Pentapetalae</taxon>
        <taxon>asterids</taxon>
        <taxon>lamiids</taxon>
        <taxon>Solanales</taxon>
        <taxon>Solanaceae</taxon>
        <taxon>Solanoideae</taxon>
        <taxon>Solaneae</taxon>
        <taxon>Solanum</taxon>
    </lineage>
</organism>
<feature type="compositionally biased region" description="Acidic residues" evidence="1">
    <location>
        <begin position="104"/>
        <end position="120"/>
    </location>
</feature>
<dbReference type="InterPro" id="IPR001810">
    <property type="entry name" value="F-box_dom"/>
</dbReference>
<feature type="compositionally biased region" description="Polar residues" evidence="1">
    <location>
        <begin position="49"/>
        <end position="58"/>
    </location>
</feature>
<dbReference type="Pfam" id="PF00646">
    <property type="entry name" value="F-box"/>
    <property type="match status" value="1"/>
</dbReference>
<accession>A0AAV9M2C6</accession>
<comment type="caution">
    <text evidence="3">The sequence shown here is derived from an EMBL/GenBank/DDBJ whole genome shotgun (WGS) entry which is preliminary data.</text>
</comment>
<name>A0AAV9M2C6_9SOLN</name>
<dbReference type="PROSITE" id="PS50181">
    <property type="entry name" value="FBOX"/>
    <property type="match status" value="1"/>
</dbReference>
<evidence type="ECO:0000313" key="4">
    <source>
        <dbReference type="Proteomes" id="UP001311915"/>
    </source>
</evidence>
<dbReference type="PANTHER" id="PTHR13382">
    <property type="entry name" value="MITOCHONDRIAL ATP SYNTHASE COUPLING FACTOR B"/>
    <property type="match status" value="1"/>
</dbReference>
<protein>
    <recommendedName>
        <fullName evidence="2">F-box domain-containing protein</fullName>
    </recommendedName>
</protein>
<feature type="region of interest" description="Disordered" evidence="1">
    <location>
        <begin position="1"/>
        <end position="120"/>
    </location>
</feature>
<dbReference type="Proteomes" id="UP001311915">
    <property type="component" value="Unassembled WGS sequence"/>
</dbReference>
<evidence type="ECO:0000313" key="3">
    <source>
        <dbReference type="EMBL" id="KAK4732022.1"/>
    </source>
</evidence>
<dbReference type="AlphaFoldDB" id="A0AAV9M2C6"/>
<dbReference type="InterPro" id="IPR036047">
    <property type="entry name" value="F-box-like_dom_sf"/>
</dbReference>
<dbReference type="Gene3D" id="3.80.10.10">
    <property type="entry name" value="Ribonuclease Inhibitor"/>
    <property type="match status" value="2"/>
</dbReference>
<keyword evidence="4" id="KW-1185">Reference proteome</keyword>
<dbReference type="InterPro" id="IPR050648">
    <property type="entry name" value="F-box_LRR-repeat"/>
</dbReference>
<reference evidence="3 4" key="1">
    <citation type="submission" date="2023-10" db="EMBL/GenBank/DDBJ databases">
        <title>Genome-Wide Identification Analysis in wild type Solanum Pinnatisectum Reveals Some Genes Defensing Phytophthora Infestans.</title>
        <authorList>
            <person name="Sun C."/>
        </authorList>
    </citation>
    <scope>NUCLEOTIDE SEQUENCE [LARGE SCALE GENOMIC DNA]</scope>
    <source>
        <strain evidence="3">LQN</strain>
        <tissue evidence="3">Leaf</tissue>
    </source>
</reference>
<dbReference type="SUPFAM" id="SSF81383">
    <property type="entry name" value="F-box domain"/>
    <property type="match status" value="1"/>
</dbReference>
<feature type="compositionally biased region" description="Basic and acidic residues" evidence="1">
    <location>
        <begin position="39"/>
        <end position="48"/>
    </location>
</feature>
<dbReference type="PANTHER" id="PTHR13382:SF21">
    <property type="entry name" value="OS12G0601000 PROTEIN"/>
    <property type="match status" value="1"/>
</dbReference>
<gene>
    <name evidence="3" type="ORF">R3W88_025010</name>
</gene>
<sequence length="599" mass="65283">MEGRHSHPSTPIPDDFVQKRGKKRGSYNCGRCGLPKKGHVCDLTKESSEVPTPTSSDAKSFVLPSPLSVVRTKPTPPLPPPRQAVPQLRRALSFDDIGVTDESPGSDDDEGEGEGDGEGEFLDFESELDLGGSGKLPANCLWEVFKRLPPSSLLSSAKVCKGWRDVSRRIWKSAEELRLEVPVKAQIGLVGSVLQKCPGLVKLSLRMKSDVDATMLACIAFSCPNLDSLEILTSDTSVNRITGDELGRFVADKRCLTNLKMEGCSNLGGFTLSSTSLSTLCLSELFCHSKMVFNCPNLKEISLIFSRQENENTDLTAMMNGLGRSCPRLQNIHVASVRLTHAVVLALTAANLRGLRMLSLVLGSEITDASVAAIASSYSRLELLDLSGSSISDSGIGMICNVFPETLLKLLLALCPNITSSGIQFAAAQLPNLELMDCGMSICDPDLDSPAAQEKDNVELQRTPSSKLHLIYQKLIIKHSHLKKLSLWGCSGLDALYLNCPELSDLNLNSCMNLNPGRLLLQCPNLESVHASGCQDTLVETLQNQVCGDFMAEDNHFPCKRLPDGSKRIRVPHSYSPQPFDDGKRKRRLSKQRCAVLVY</sequence>
<feature type="domain" description="F-box" evidence="2">
    <location>
        <begin position="135"/>
        <end position="174"/>
    </location>
</feature>
<evidence type="ECO:0000256" key="1">
    <source>
        <dbReference type="SAM" id="MobiDB-lite"/>
    </source>
</evidence>
<dbReference type="Gene3D" id="1.20.1280.50">
    <property type="match status" value="1"/>
</dbReference>
<evidence type="ECO:0000259" key="2">
    <source>
        <dbReference type="PROSITE" id="PS50181"/>
    </source>
</evidence>
<dbReference type="SMART" id="SM00256">
    <property type="entry name" value="FBOX"/>
    <property type="match status" value="1"/>
</dbReference>
<proteinExistence type="predicted"/>